<feature type="region of interest" description="Disordered" evidence="1">
    <location>
        <begin position="1"/>
        <end position="62"/>
    </location>
</feature>
<protein>
    <recommendedName>
        <fullName evidence="5">DUF4190 domain-containing protein</fullName>
    </recommendedName>
</protein>
<sequence>MASPDTDELATVPLPTGSPEGGKAASGPEPEAPTVEQEPVGPERIEPAEASPDAPAAPAARPGGRWWRGLTGSLAAGLAVLAIGVLAVAGICLFTGAPGPGATLLIGHPIAAALALVAQRVADRRNGPPAVGAGLAVVLFTVSALTLFWLT</sequence>
<evidence type="ECO:0000256" key="2">
    <source>
        <dbReference type="SAM" id="Phobius"/>
    </source>
</evidence>
<evidence type="ECO:0000256" key="1">
    <source>
        <dbReference type="SAM" id="MobiDB-lite"/>
    </source>
</evidence>
<organism evidence="3 4">
    <name type="scientific">Amycolatopsis bullii</name>
    <dbReference type="NCBI Taxonomy" id="941987"/>
    <lineage>
        <taxon>Bacteria</taxon>
        <taxon>Bacillati</taxon>
        <taxon>Actinomycetota</taxon>
        <taxon>Actinomycetes</taxon>
        <taxon>Pseudonocardiales</taxon>
        <taxon>Pseudonocardiaceae</taxon>
        <taxon>Amycolatopsis</taxon>
    </lineage>
</organism>
<dbReference type="Proteomes" id="UP000649955">
    <property type="component" value="Unassembled WGS sequence"/>
</dbReference>
<evidence type="ECO:0000313" key="3">
    <source>
        <dbReference type="EMBL" id="GHG27565.1"/>
    </source>
</evidence>
<accession>A0ABQ3KIF8</accession>
<keyword evidence="2" id="KW-0472">Membrane</keyword>
<feature type="transmembrane region" description="Helical" evidence="2">
    <location>
        <begin position="74"/>
        <end position="96"/>
    </location>
</feature>
<keyword evidence="2" id="KW-1133">Transmembrane helix</keyword>
<dbReference type="EMBL" id="BNAW01000027">
    <property type="protein sequence ID" value="GHG27565.1"/>
    <property type="molecule type" value="Genomic_DNA"/>
</dbReference>
<feature type="transmembrane region" description="Helical" evidence="2">
    <location>
        <begin position="130"/>
        <end position="150"/>
    </location>
</feature>
<feature type="transmembrane region" description="Helical" evidence="2">
    <location>
        <begin position="102"/>
        <end position="118"/>
    </location>
</feature>
<dbReference type="RefSeq" id="WP_191314097.1">
    <property type="nucleotide sequence ID" value="NZ_BNAW01000027.1"/>
</dbReference>
<comment type="caution">
    <text evidence="3">The sequence shown here is derived from an EMBL/GenBank/DDBJ whole genome shotgun (WGS) entry which is preliminary data.</text>
</comment>
<evidence type="ECO:0008006" key="5">
    <source>
        <dbReference type="Google" id="ProtNLM"/>
    </source>
</evidence>
<keyword evidence="4" id="KW-1185">Reference proteome</keyword>
<gene>
    <name evidence="3" type="ORF">GCM10017567_53790</name>
</gene>
<keyword evidence="2" id="KW-0812">Transmembrane</keyword>
<evidence type="ECO:0000313" key="4">
    <source>
        <dbReference type="Proteomes" id="UP000649955"/>
    </source>
</evidence>
<reference evidence="4" key="1">
    <citation type="journal article" date="2019" name="Int. J. Syst. Evol. Microbiol.">
        <title>The Global Catalogue of Microorganisms (GCM) 10K type strain sequencing project: providing services to taxonomists for standard genome sequencing and annotation.</title>
        <authorList>
            <consortium name="The Broad Institute Genomics Platform"/>
            <consortium name="The Broad Institute Genome Sequencing Center for Infectious Disease"/>
            <person name="Wu L."/>
            <person name="Ma J."/>
        </authorList>
    </citation>
    <scope>NUCLEOTIDE SEQUENCE [LARGE SCALE GENOMIC DNA]</scope>
    <source>
        <strain evidence="4">CGMCC 4.7680</strain>
    </source>
</reference>
<feature type="compositionally biased region" description="Low complexity" evidence="1">
    <location>
        <begin position="48"/>
        <end position="62"/>
    </location>
</feature>
<proteinExistence type="predicted"/>
<name>A0ABQ3KIF8_9PSEU</name>